<keyword evidence="2" id="KW-1185">Reference proteome</keyword>
<dbReference type="EnsemblPlants" id="AVESA.00010b.r2.4AG0629910.1">
    <property type="protein sequence ID" value="AVESA.00010b.r2.4AG0629910.1.CDS"/>
    <property type="gene ID" value="AVESA.00010b.r2.4AG0629910"/>
</dbReference>
<reference evidence="1" key="2">
    <citation type="submission" date="2025-09" db="UniProtKB">
        <authorList>
            <consortium name="EnsemblPlants"/>
        </authorList>
    </citation>
    <scope>IDENTIFICATION</scope>
</reference>
<name>A0ACD5WG19_AVESA</name>
<sequence length="308" mass="33462">MSKRSSGQRKRLRRGLWSPEEDMKLMKHVSMYGHGCWSYVPKLAGIERGGKSCRLRWLNYLRPDLKRGAFSLEEERLIVRLHSILGNRWSQIAARLAGRTDNDVKNFWHSIIKKKLQKSGIDPVTHKPVTEGSGDRAATATATATAATIPMAEFGEAGLNLSSAGQHPLAHVPSLATTESCTYDGAHASMLIHGCWHDVSMEPLGYTQTGDFTGCLELETDALQCAPSGINVHPPPVIPVVLSSSSSTVCSIAAASSAGTGATVELWQDPGWMGTFTGATTDHYGTGATLDELRWSDCVFEADYQLNF</sequence>
<proteinExistence type="predicted"/>
<reference evidence="1" key="1">
    <citation type="submission" date="2021-05" db="EMBL/GenBank/DDBJ databases">
        <authorList>
            <person name="Scholz U."/>
            <person name="Mascher M."/>
            <person name="Fiebig A."/>
        </authorList>
    </citation>
    <scope>NUCLEOTIDE SEQUENCE [LARGE SCALE GENOMIC DNA]</scope>
</reference>
<accession>A0ACD5WG19</accession>
<protein>
    <submittedName>
        <fullName evidence="1">Uncharacterized protein</fullName>
    </submittedName>
</protein>
<organism evidence="1 2">
    <name type="scientific">Avena sativa</name>
    <name type="common">Oat</name>
    <dbReference type="NCBI Taxonomy" id="4498"/>
    <lineage>
        <taxon>Eukaryota</taxon>
        <taxon>Viridiplantae</taxon>
        <taxon>Streptophyta</taxon>
        <taxon>Embryophyta</taxon>
        <taxon>Tracheophyta</taxon>
        <taxon>Spermatophyta</taxon>
        <taxon>Magnoliopsida</taxon>
        <taxon>Liliopsida</taxon>
        <taxon>Poales</taxon>
        <taxon>Poaceae</taxon>
        <taxon>BOP clade</taxon>
        <taxon>Pooideae</taxon>
        <taxon>Poodae</taxon>
        <taxon>Poeae</taxon>
        <taxon>Poeae Chloroplast Group 1 (Aveneae type)</taxon>
        <taxon>Aveninae</taxon>
        <taxon>Avena</taxon>
    </lineage>
</organism>
<evidence type="ECO:0000313" key="2">
    <source>
        <dbReference type="Proteomes" id="UP001732700"/>
    </source>
</evidence>
<evidence type="ECO:0000313" key="1">
    <source>
        <dbReference type="EnsemblPlants" id="AVESA.00010b.r2.4AG0629910.1.CDS"/>
    </source>
</evidence>
<dbReference type="Proteomes" id="UP001732700">
    <property type="component" value="Chromosome 4A"/>
</dbReference>